<gene>
    <name evidence="1" type="ORF">ABEB36_008349</name>
</gene>
<sequence length="100" mass="11466">MELEELQAKSQASLDEFVIDGEGLQDCLNRKQNYLVHHYSNEDCLLPIQELVFVVPRVNALQGILKKINFIAVVMLLESSKKYSKRIIQKNGENNNGDYL</sequence>
<comment type="caution">
    <text evidence="1">The sequence shown here is derived from an EMBL/GenBank/DDBJ whole genome shotgun (WGS) entry which is preliminary data.</text>
</comment>
<dbReference type="EMBL" id="JBDJPC010000006">
    <property type="protein sequence ID" value="KAL1497368.1"/>
    <property type="molecule type" value="Genomic_DNA"/>
</dbReference>
<evidence type="ECO:0000313" key="2">
    <source>
        <dbReference type="Proteomes" id="UP001566132"/>
    </source>
</evidence>
<accession>A0ABD1ENR7</accession>
<proteinExistence type="predicted"/>
<protein>
    <submittedName>
        <fullName evidence="1">Uncharacterized protein</fullName>
    </submittedName>
</protein>
<dbReference type="AlphaFoldDB" id="A0ABD1ENR7"/>
<dbReference type="Proteomes" id="UP001566132">
    <property type="component" value="Unassembled WGS sequence"/>
</dbReference>
<keyword evidence="2" id="KW-1185">Reference proteome</keyword>
<organism evidence="1 2">
    <name type="scientific">Hypothenemus hampei</name>
    <name type="common">Coffee berry borer</name>
    <dbReference type="NCBI Taxonomy" id="57062"/>
    <lineage>
        <taxon>Eukaryota</taxon>
        <taxon>Metazoa</taxon>
        <taxon>Ecdysozoa</taxon>
        <taxon>Arthropoda</taxon>
        <taxon>Hexapoda</taxon>
        <taxon>Insecta</taxon>
        <taxon>Pterygota</taxon>
        <taxon>Neoptera</taxon>
        <taxon>Endopterygota</taxon>
        <taxon>Coleoptera</taxon>
        <taxon>Polyphaga</taxon>
        <taxon>Cucujiformia</taxon>
        <taxon>Curculionidae</taxon>
        <taxon>Scolytinae</taxon>
        <taxon>Hypothenemus</taxon>
    </lineage>
</organism>
<evidence type="ECO:0000313" key="1">
    <source>
        <dbReference type="EMBL" id="KAL1497368.1"/>
    </source>
</evidence>
<name>A0ABD1ENR7_HYPHA</name>
<reference evidence="1 2" key="1">
    <citation type="submission" date="2024-05" db="EMBL/GenBank/DDBJ databases">
        <title>Genetic variation in Jamaican populations of the coffee berry borer (Hypothenemus hampei).</title>
        <authorList>
            <person name="Errbii M."/>
            <person name="Myrie A."/>
        </authorList>
    </citation>
    <scope>NUCLEOTIDE SEQUENCE [LARGE SCALE GENOMIC DNA]</scope>
    <source>
        <strain evidence="1">JA-Hopewell-2020-01-JO</strain>
        <tissue evidence="1">Whole body</tissue>
    </source>
</reference>